<evidence type="ECO:0000256" key="6">
    <source>
        <dbReference type="ARBA" id="ARBA00022840"/>
    </source>
</evidence>
<dbReference type="PANTHER" id="PTHR43553:SF24">
    <property type="entry name" value="ENERGY-COUPLING FACTOR TRANSPORTER ATP-BINDING PROTEIN ECFA1"/>
    <property type="match status" value="1"/>
</dbReference>
<dbReference type="SMART" id="SM00382">
    <property type="entry name" value="AAA"/>
    <property type="match status" value="1"/>
</dbReference>
<dbReference type="FunFam" id="3.40.50.300:FF:000224">
    <property type="entry name" value="Energy-coupling factor transporter ATP-binding protein EcfA"/>
    <property type="match status" value="1"/>
</dbReference>
<dbReference type="InterPro" id="IPR003439">
    <property type="entry name" value="ABC_transporter-like_ATP-bd"/>
</dbReference>
<evidence type="ECO:0000259" key="9">
    <source>
        <dbReference type="PROSITE" id="PS50893"/>
    </source>
</evidence>
<organism evidence="10 11">
    <name type="scientific">Loigolactobacillus bifermentans DSM 20003</name>
    <dbReference type="NCBI Taxonomy" id="1423726"/>
    <lineage>
        <taxon>Bacteria</taxon>
        <taxon>Bacillati</taxon>
        <taxon>Bacillota</taxon>
        <taxon>Bacilli</taxon>
        <taxon>Lactobacillales</taxon>
        <taxon>Lactobacillaceae</taxon>
        <taxon>Loigolactobacillus</taxon>
    </lineage>
</organism>
<sequence length="282" mass="31273">MANIIEVTDLSYHYPQMEQRPALQHVNFTVQAGEWLAIIGHNGSGKSTLAKSLDGLLTPDPQNKGEIKVAGLTLTDETVWQIRAKIGMVFQNPDNQFVGATVEDDVAFGLENRGVPRPEMQERVHAALKRVRMTEFADREPARLSGGQKQRVAIAGIIAQRPDIIILDESTSMLDPKGRAEVLATVRQLNQEDHLTVISITHDIDEAAQANRIVVLDDGQVKETGTPAEIFAYGERLIEMGLDVPYAERLKTALRQVGADVPKQYLTEEGMADWLWTSHSKM</sequence>
<dbReference type="STRING" id="1423726.FC07_GL001616"/>
<evidence type="ECO:0000313" key="10">
    <source>
        <dbReference type="EMBL" id="KRK32872.1"/>
    </source>
</evidence>
<dbReference type="InterPro" id="IPR017871">
    <property type="entry name" value="ABC_transporter-like_CS"/>
</dbReference>
<keyword evidence="6 10" id="KW-0067">ATP-binding</keyword>
<keyword evidence="11" id="KW-1185">Reference proteome</keyword>
<dbReference type="OrthoDB" id="9784332at2"/>
<evidence type="ECO:0000256" key="2">
    <source>
        <dbReference type="ARBA" id="ARBA00005417"/>
    </source>
</evidence>
<dbReference type="Proteomes" id="UP000051461">
    <property type="component" value="Unassembled WGS sequence"/>
</dbReference>
<comment type="similarity">
    <text evidence="2">Belongs to the ABC transporter superfamily.</text>
</comment>
<evidence type="ECO:0000256" key="8">
    <source>
        <dbReference type="ARBA" id="ARBA00023136"/>
    </source>
</evidence>
<dbReference type="InterPro" id="IPR003593">
    <property type="entry name" value="AAA+_ATPase"/>
</dbReference>
<dbReference type="InterPro" id="IPR027417">
    <property type="entry name" value="P-loop_NTPase"/>
</dbReference>
<keyword evidence="4" id="KW-1003">Cell membrane</keyword>
<dbReference type="SUPFAM" id="SSF52540">
    <property type="entry name" value="P-loop containing nucleoside triphosphate hydrolases"/>
    <property type="match status" value="1"/>
</dbReference>
<dbReference type="AlphaFoldDB" id="A0A0R1GFN5"/>
<dbReference type="NCBIfam" id="TIGR04520">
    <property type="entry name" value="ECF_ATPase_1"/>
    <property type="match status" value="1"/>
</dbReference>
<keyword evidence="8" id="KW-0472">Membrane</keyword>
<dbReference type="GO" id="GO:0016887">
    <property type="term" value="F:ATP hydrolysis activity"/>
    <property type="evidence" value="ECO:0007669"/>
    <property type="project" value="InterPro"/>
</dbReference>
<dbReference type="InterPro" id="IPR050095">
    <property type="entry name" value="ECF_ABC_transporter_ATP-bd"/>
</dbReference>
<dbReference type="NCBIfam" id="NF010156">
    <property type="entry name" value="PRK13635.1"/>
    <property type="match status" value="1"/>
</dbReference>
<keyword evidence="5" id="KW-0547">Nucleotide-binding</keyword>
<protein>
    <submittedName>
        <fullName evidence="10">Cobalt transporter ATP-binding subunit</fullName>
    </submittedName>
</protein>
<dbReference type="PANTHER" id="PTHR43553">
    <property type="entry name" value="HEAVY METAL TRANSPORTER"/>
    <property type="match status" value="1"/>
</dbReference>
<dbReference type="PROSITE" id="PS00211">
    <property type="entry name" value="ABC_TRANSPORTER_1"/>
    <property type="match status" value="1"/>
</dbReference>
<keyword evidence="3" id="KW-0813">Transport</keyword>
<dbReference type="CDD" id="cd03225">
    <property type="entry name" value="ABC_cobalt_CbiO_domain1"/>
    <property type="match status" value="1"/>
</dbReference>
<dbReference type="InterPro" id="IPR015856">
    <property type="entry name" value="ABC_transpr_CbiO/EcfA_su"/>
</dbReference>
<reference evidence="10 11" key="1">
    <citation type="journal article" date="2015" name="Genome Announc.">
        <title>Expanding the biotechnology potential of lactobacilli through comparative genomics of 213 strains and associated genera.</title>
        <authorList>
            <person name="Sun Z."/>
            <person name="Harris H.M."/>
            <person name="McCann A."/>
            <person name="Guo C."/>
            <person name="Argimon S."/>
            <person name="Zhang W."/>
            <person name="Yang X."/>
            <person name="Jeffery I.B."/>
            <person name="Cooney J.C."/>
            <person name="Kagawa T.F."/>
            <person name="Liu W."/>
            <person name="Song Y."/>
            <person name="Salvetti E."/>
            <person name="Wrobel A."/>
            <person name="Rasinkangas P."/>
            <person name="Parkhill J."/>
            <person name="Rea M.C."/>
            <person name="O'Sullivan O."/>
            <person name="Ritari J."/>
            <person name="Douillard F.P."/>
            <person name="Paul Ross R."/>
            <person name="Yang R."/>
            <person name="Briner A.E."/>
            <person name="Felis G.E."/>
            <person name="de Vos W.M."/>
            <person name="Barrangou R."/>
            <person name="Klaenhammer T.R."/>
            <person name="Caufield P.W."/>
            <person name="Cui Y."/>
            <person name="Zhang H."/>
            <person name="O'Toole P.W."/>
        </authorList>
    </citation>
    <scope>NUCLEOTIDE SEQUENCE [LARGE SCALE GENOMIC DNA]</scope>
    <source>
        <strain evidence="10 11">DSM 20003</strain>
    </source>
</reference>
<feature type="domain" description="ABC transporter" evidence="9">
    <location>
        <begin position="5"/>
        <end position="243"/>
    </location>
</feature>
<evidence type="ECO:0000256" key="5">
    <source>
        <dbReference type="ARBA" id="ARBA00022741"/>
    </source>
</evidence>
<evidence type="ECO:0000313" key="11">
    <source>
        <dbReference type="Proteomes" id="UP000051461"/>
    </source>
</evidence>
<dbReference type="NCBIfam" id="NF010167">
    <property type="entry name" value="PRK13648.1"/>
    <property type="match status" value="1"/>
</dbReference>
<dbReference type="GO" id="GO:0005524">
    <property type="term" value="F:ATP binding"/>
    <property type="evidence" value="ECO:0007669"/>
    <property type="project" value="UniProtKB-KW"/>
</dbReference>
<name>A0A0R1GFN5_9LACO</name>
<dbReference type="RefSeq" id="WP_083483338.1">
    <property type="nucleotide sequence ID" value="NZ_AZDA01000133.1"/>
</dbReference>
<evidence type="ECO:0000256" key="4">
    <source>
        <dbReference type="ARBA" id="ARBA00022475"/>
    </source>
</evidence>
<dbReference type="Pfam" id="PF00005">
    <property type="entry name" value="ABC_tran"/>
    <property type="match status" value="1"/>
</dbReference>
<dbReference type="Gene3D" id="3.40.50.300">
    <property type="entry name" value="P-loop containing nucleotide triphosphate hydrolases"/>
    <property type="match status" value="1"/>
</dbReference>
<dbReference type="EMBL" id="AZDA01000133">
    <property type="protein sequence ID" value="KRK32872.1"/>
    <property type="molecule type" value="Genomic_DNA"/>
</dbReference>
<dbReference type="GO" id="GO:0043190">
    <property type="term" value="C:ATP-binding cassette (ABC) transporter complex"/>
    <property type="evidence" value="ECO:0007669"/>
    <property type="project" value="TreeGrafter"/>
</dbReference>
<dbReference type="GO" id="GO:0042626">
    <property type="term" value="F:ATPase-coupled transmembrane transporter activity"/>
    <property type="evidence" value="ECO:0007669"/>
    <property type="project" value="TreeGrafter"/>
</dbReference>
<evidence type="ECO:0000256" key="3">
    <source>
        <dbReference type="ARBA" id="ARBA00022448"/>
    </source>
</evidence>
<comment type="subcellular location">
    <subcellularLocation>
        <location evidence="1">Cell membrane</location>
        <topology evidence="1">Peripheral membrane protein</topology>
    </subcellularLocation>
</comment>
<dbReference type="PATRIC" id="fig|1423726.3.peg.1675"/>
<evidence type="ECO:0000256" key="7">
    <source>
        <dbReference type="ARBA" id="ARBA00022967"/>
    </source>
</evidence>
<gene>
    <name evidence="10" type="ORF">FC07_GL001616</name>
</gene>
<evidence type="ECO:0000256" key="1">
    <source>
        <dbReference type="ARBA" id="ARBA00004202"/>
    </source>
</evidence>
<dbReference type="InterPro" id="IPR030947">
    <property type="entry name" value="EcfA_1"/>
</dbReference>
<accession>A0A0R1GFN5</accession>
<proteinExistence type="inferred from homology"/>
<dbReference type="PROSITE" id="PS50893">
    <property type="entry name" value="ABC_TRANSPORTER_2"/>
    <property type="match status" value="1"/>
</dbReference>
<comment type="caution">
    <text evidence="10">The sequence shown here is derived from an EMBL/GenBank/DDBJ whole genome shotgun (WGS) entry which is preliminary data.</text>
</comment>
<keyword evidence="7" id="KW-1278">Translocase</keyword>